<dbReference type="AlphaFoldDB" id="A0A1L6RAM8"/>
<proteinExistence type="predicted"/>
<feature type="transmembrane region" description="Helical" evidence="1">
    <location>
        <begin position="181"/>
        <end position="202"/>
    </location>
</feature>
<evidence type="ECO:0000256" key="1">
    <source>
        <dbReference type="SAM" id="Phobius"/>
    </source>
</evidence>
<evidence type="ECO:0000313" key="2">
    <source>
        <dbReference type="EMBL" id="APS41609.1"/>
    </source>
</evidence>
<feature type="transmembrane region" description="Helical" evidence="1">
    <location>
        <begin position="18"/>
        <end position="35"/>
    </location>
</feature>
<keyword evidence="1" id="KW-0812">Transmembrane</keyword>
<dbReference type="KEGG" id="wjo:FOL01_0750"/>
<dbReference type="OrthoDB" id="2149259at2"/>
<reference evidence="2 3" key="1">
    <citation type="submission" date="2016-02" db="EMBL/GenBank/DDBJ databases">
        <title>Complete Genome Sequence of Weissella jogaejeotgali FOL01.</title>
        <authorList>
            <person name="Lee J.-H."/>
            <person name="Ku H.-J."/>
        </authorList>
    </citation>
    <scope>NUCLEOTIDE SEQUENCE [LARGE SCALE GENOMIC DNA]</scope>
    <source>
        <strain evidence="2 3">FOL01</strain>
    </source>
</reference>
<keyword evidence="3" id="KW-1185">Reference proteome</keyword>
<dbReference type="Proteomes" id="UP000185473">
    <property type="component" value="Chromosome"/>
</dbReference>
<evidence type="ECO:0000313" key="3">
    <source>
        <dbReference type="Proteomes" id="UP000185473"/>
    </source>
</evidence>
<dbReference type="EMBL" id="CP014332">
    <property type="protein sequence ID" value="APS41609.1"/>
    <property type="molecule type" value="Genomic_DNA"/>
</dbReference>
<keyword evidence="1" id="KW-0472">Membrane</keyword>
<sequence length="210" mass="22783">MDNQFTITDLIKHLLRNAWWIIVLGIICGGVMYAMNKQPAVTSVSASRDMYVGKDDTNAKDPNSRVMGNSWMLKTYRSIGKDQQIIDPAVKQLKKQHVKITAGELRQAVTLSTPDSTLLIKAEVRGVKKGNQAVKMVNAYTDSYAANAPKLISTMPQPELMSAPKKAHVDSIVSGSPKKSAVFGLAAGLAVGIVLAFFTGIFKNFKATKA</sequence>
<gene>
    <name evidence="2" type="ORF">FOL01_0750</name>
</gene>
<organism evidence="2 3">
    <name type="scientific">Weissella jogaejeotgali</name>
    <dbReference type="NCBI Taxonomy" id="1631871"/>
    <lineage>
        <taxon>Bacteria</taxon>
        <taxon>Bacillati</taxon>
        <taxon>Bacillota</taxon>
        <taxon>Bacilli</taxon>
        <taxon>Lactobacillales</taxon>
        <taxon>Lactobacillaceae</taxon>
        <taxon>Weissella</taxon>
    </lineage>
</organism>
<name>A0A1L6RAM8_9LACO</name>
<keyword evidence="1" id="KW-1133">Transmembrane helix</keyword>
<protein>
    <submittedName>
        <fullName evidence="2">Capsular polysaccharide biosynthesis protein</fullName>
    </submittedName>
</protein>
<dbReference type="STRING" id="1631871.FOL01_0750"/>
<dbReference type="RefSeq" id="WP_075269449.1">
    <property type="nucleotide sequence ID" value="NZ_CP014332.1"/>
</dbReference>
<accession>A0A1L6RAM8</accession>